<evidence type="ECO:0000313" key="5">
    <source>
        <dbReference type="Proteomes" id="UP000694399"/>
    </source>
</evidence>
<dbReference type="InterPro" id="IPR029343">
    <property type="entry name" value="CCDC14"/>
</dbReference>
<keyword evidence="3" id="KW-1133">Transmembrane helix</keyword>
<evidence type="ECO:0000256" key="3">
    <source>
        <dbReference type="SAM" id="Phobius"/>
    </source>
</evidence>
<accession>A0A8C8X041</accession>
<gene>
    <name evidence="4" type="primary">CCDC14</name>
</gene>
<name>A0A8C8X041_PANLE</name>
<feature type="region of interest" description="Disordered" evidence="2">
    <location>
        <begin position="741"/>
        <end position="804"/>
    </location>
</feature>
<dbReference type="GO" id="GO:0036064">
    <property type="term" value="C:ciliary basal body"/>
    <property type="evidence" value="ECO:0007669"/>
    <property type="project" value="Ensembl"/>
</dbReference>
<sequence>MRRDIRRAPSRKRKLGGRAKGIRESTAVNFFYRLALLPSVWAFLRLREMVRSGSRSGQVISSVKHTGPAKLTNGKKGTHLRKISRFNADSGYPIHSDSESQTETVQGLDGCASLLRDILRNEDSVSSDNKKYVPNETSAGSERDSSDIPQNWSFQDHYRMYSPIIYQALCEHVQTQMSLMNNLVSKNNPDGIPAIPYHTMSGSESQATPHSSCGLPTSTPVQLLQPPSCPPMVHSEVQTDGDNQFASQGKTASMNCTNVLQNSFSTGLGVPRSLPKSDRPPLPPFQQLGLVSGILPQHEVPKEPDLLKCFQTYMNLLHSRQHSQTHQSPTLFPPAFLSSNEDRCAKEHIGEVPSERKDLNIHVQDSRIKDVQKAKNVNQSAEKVRTIKYLLGELKALVAEQEDSEIQRLITELEMCISLLPAISGNTNIQVEIALAMQPLRSENAQLRRQLRILNRQLREQEKTQKAPGSLECNLELFSLQSLNKSLQNQLQESLKSQELLQNKNEELLKVIENQKDENKKFAGIFKEKEQTLLENKQQFDIETTRIKIELEEALVNVKSSRFKLEAAEKENQILGITLRQRDAEVTRLRELTRTLQSSMAKLLSDLSMDSARCKSGNNLTKSLLNIYEKQPKCDPIPAHTSIMSYLNKLETDHAFIDSQPLSTVNNEENIEPGRPYENVLPSKSPQHGNTRNKEEVSAPGIIPTLSKQDSDESEVTTLIDDECNLDNTIYIPFARSTSKKKSPLSKRLSPQPQITVASPQLVSNSGLVSEKETKSCAPRVGSSSKKEAEDTPEKLSRTPDMEDKQLLKKIKEAICKIPAAPEEPPELAACHGPSACQSGSIQVKSSAVSDGSFFNSDLTSDWSISSFSTFTSRDEQDFRNGLAALDANIARLQKSLRTGLLEK</sequence>
<feature type="compositionally biased region" description="Polar residues" evidence="2">
    <location>
        <begin position="752"/>
        <end position="768"/>
    </location>
</feature>
<keyword evidence="3" id="KW-0812">Transmembrane</keyword>
<dbReference type="Ensembl" id="ENSPLOT00000011948.1">
    <property type="protein sequence ID" value="ENSPLOP00000010813.1"/>
    <property type="gene ID" value="ENSPLOG00000007912.1"/>
</dbReference>
<feature type="region of interest" description="Disordered" evidence="2">
    <location>
        <begin position="665"/>
        <end position="699"/>
    </location>
</feature>
<reference evidence="4" key="2">
    <citation type="submission" date="2025-08" db="UniProtKB">
        <authorList>
            <consortium name="Ensembl"/>
        </authorList>
    </citation>
    <scope>IDENTIFICATION</scope>
</reference>
<dbReference type="GO" id="GO:0034451">
    <property type="term" value="C:centriolar satellite"/>
    <property type="evidence" value="ECO:0007669"/>
    <property type="project" value="Ensembl"/>
</dbReference>
<reference evidence="4" key="1">
    <citation type="journal article" date="2019" name="bioRxiv">
        <title>Long live the king: chromosome-level assembly of the lion (Panthera leo) using linked-read, Hi-C, and long read data.</title>
        <authorList>
            <person name="Armstrong E.E."/>
            <person name="Taylor R.W."/>
            <person name="Miller D.E."/>
            <person name="Kaelin C."/>
            <person name="Barsh G."/>
            <person name="Hadly E.A."/>
            <person name="Petrov D."/>
        </authorList>
    </citation>
    <scope>NUCLEOTIDE SEQUENCE [LARGE SCALE GENOMIC DNA]</scope>
</reference>
<dbReference type="GeneTree" id="ENSGT00390000017916"/>
<feature type="transmembrane region" description="Helical" evidence="3">
    <location>
        <begin position="21"/>
        <end position="44"/>
    </location>
</feature>
<dbReference type="OMA" id="GTHIRKI"/>
<evidence type="ECO:0000313" key="4">
    <source>
        <dbReference type="Ensembl" id="ENSPLOP00000010813.1"/>
    </source>
</evidence>
<dbReference type="GO" id="GO:0071539">
    <property type="term" value="P:protein localization to centrosome"/>
    <property type="evidence" value="ECO:0007669"/>
    <property type="project" value="TreeGrafter"/>
</dbReference>
<feature type="region of interest" description="Disordered" evidence="2">
    <location>
        <begin position="125"/>
        <end position="149"/>
    </location>
</feature>
<evidence type="ECO:0000256" key="2">
    <source>
        <dbReference type="SAM" id="MobiDB-lite"/>
    </source>
</evidence>
<keyword evidence="1" id="KW-0175">Coiled coil</keyword>
<keyword evidence="5" id="KW-1185">Reference proteome</keyword>
<dbReference type="PANTHER" id="PTHR22367">
    <property type="entry name" value="COILED-COIL DOMAIN-CONTAINING PROTEIN 14"/>
    <property type="match status" value="1"/>
</dbReference>
<feature type="coiled-coil region" evidence="1">
    <location>
        <begin position="437"/>
        <end position="518"/>
    </location>
</feature>
<dbReference type="Proteomes" id="UP000694399">
    <property type="component" value="Chromosome D1"/>
</dbReference>
<organism evidence="4 5">
    <name type="scientific">Panthera leo</name>
    <name type="common">Lion</name>
    <dbReference type="NCBI Taxonomy" id="9689"/>
    <lineage>
        <taxon>Eukaryota</taxon>
        <taxon>Metazoa</taxon>
        <taxon>Chordata</taxon>
        <taxon>Craniata</taxon>
        <taxon>Vertebrata</taxon>
        <taxon>Euteleostomi</taxon>
        <taxon>Mammalia</taxon>
        <taxon>Eutheria</taxon>
        <taxon>Laurasiatheria</taxon>
        <taxon>Carnivora</taxon>
        <taxon>Feliformia</taxon>
        <taxon>Felidae</taxon>
        <taxon>Pantherinae</taxon>
        <taxon>Panthera</taxon>
    </lineage>
</organism>
<dbReference type="Pfam" id="PF15254">
    <property type="entry name" value="CCDC14"/>
    <property type="match status" value="2"/>
</dbReference>
<feature type="compositionally biased region" description="Basic and acidic residues" evidence="2">
    <location>
        <begin position="785"/>
        <end position="804"/>
    </location>
</feature>
<evidence type="ECO:0000256" key="1">
    <source>
        <dbReference type="SAM" id="Coils"/>
    </source>
</evidence>
<dbReference type="AlphaFoldDB" id="A0A8C8X041"/>
<reference evidence="4" key="3">
    <citation type="submission" date="2025-09" db="UniProtKB">
        <authorList>
            <consortium name="Ensembl"/>
        </authorList>
    </citation>
    <scope>IDENTIFICATION</scope>
</reference>
<keyword evidence="3" id="KW-0472">Membrane</keyword>
<proteinExistence type="predicted"/>
<protein>
    <submittedName>
        <fullName evidence="4">Coiled-coil domain containing 14</fullName>
    </submittedName>
</protein>
<dbReference type="PANTHER" id="PTHR22367:SF2">
    <property type="entry name" value="COILED-COIL DOMAIN-CONTAINING PROTEIN 14"/>
    <property type="match status" value="1"/>
</dbReference>